<dbReference type="Pfam" id="PF00046">
    <property type="entry name" value="Homeodomain"/>
    <property type="match status" value="1"/>
</dbReference>
<dbReference type="PANTHER" id="PTHR45664">
    <property type="entry name" value="PROTEIN ZERKNUELLT 1-RELATED"/>
    <property type="match status" value="1"/>
</dbReference>
<dbReference type="SMART" id="SM00389">
    <property type="entry name" value="HOX"/>
    <property type="match status" value="1"/>
</dbReference>
<evidence type="ECO:0000256" key="10">
    <source>
        <dbReference type="PROSITE-ProRule" id="PRU00108"/>
    </source>
</evidence>
<dbReference type="InterPro" id="IPR001356">
    <property type="entry name" value="HD"/>
</dbReference>
<dbReference type="STRING" id="42514.ENSPNAP00000033605"/>
<accession>A0A3B4ECP1</accession>
<dbReference type="GO" id="GO:0000981">
    <property type="term" value="F:DNA-binding transcription factor activity, RNA polymerase II-specific"/>
    <property type="evidence" value="ECO:0007669"/>
    <property type="project" value="InterPro"/>
</dbReference>
<evidence type="ECO:0000256" key="7">
    <source>
        <dbReference type="ARBA" id="ARBA00023155"/>
    </source>
</evidence>
<dbReference type="OMA" id="PWMTESK"/>
<dbReference type="InterPro" id="IPR009057">
    <property type="entry name" value="Homeodomain-like_sf"/>
</dbReference>
<dbReference type="GO" id="GO:0003309">
    <property type="term" value="P:type B pancreatic cell differentiation"/>
    <property type="evidence" value="ECO:0007669"/>
    <property type="project" value="UniProtKB-ARBA"/>
</dbReference>
<reference evidence="14" key="3">
    <citation type="submission" date="2025-09" db="UniProtKB">
        <authorList>
            <consortium name="Ensembl"/>
        </authorList>
    </citation>
    <scope>IDENTIFICATION</scope>
</reference>
<dbReference type="AlphaFoldDB" id="A0A3B4ECP1"/>
<proteinExistence type="inferred from homology"/>
<keyword evidence="9 10" id="KW-0539">Nucleus</keyword>
<evidence type="ECO:0000256" key="6">
    <source>
        <dbReference type="ARBA" id="ARBA00023125"/>
    </source>
</evidence>
<evidence type="ECO:0000256" key="4">
    <source>
        <dbReference type="ARBA" id="ARBA00022473"/>
    </source>
</evidence>
<dbReference type="GO" id="GO:0048704">
    <property type="term" value="P:embryonic skeletal system morphogenesis"/>
    <property type="evidence" value="ECO:0007669"/>
    <property type="project" value="TreeGrafter"/>
</dbReference>
<evidence type="ECO:0000313" key="14">
    <source>
        <dbReference type="Ensembl" id="ENSPNAP00000033605.2"/>
    </source>
</evidence>
<keyword evidence="8" id="KW-0804">Transcription</keyword>
<dbReference type="PROSITE" id="PS00032">
    <property type="entry name" value="ANTENNAPEDIA"/>
    <property type="match status" value="1"/>
</dbReference>
<dbReference type="PROSITE" id="PS50071">
    <property type="entry name" value="HOMEOBOX_2"/>
    <property type="match status" value="1"/>
</dbReference>
<dbReference type="PROSITE" id="PS00027">
    <property type="entry name" value="HOMEOBOX_1"/>
    <property type="match status" value="1"/>
</dbReference>
<dbReference type="InterPro" id="IPR017970">
    <property type="entry name" value="Homeobox_CS"/>
</dbReference>
<reference evidence="14 15" key="1">
    <citation type="submission" date="2020-10" db="EMBL/GenBank/DDBJ databases">
        <title>Pygocentrus nattereri (red-bellied piranha) genome, fPygNat1, primary haplotype.</title>
        <authorList>
            <person name="Myers G."/>
            <person name="Meyer A."/>
            <person name="Karagic N."/>
            <person name="Pippel M."/>
            <person name="Winkler S."/>
            <person name="Tracey A."/>
            <person name="Wood J."/>
            <person name="Formenti G."/>
            <person name="Howe K."/>
            <person name="Fedrigo O."/>
            <person name="Jarvis E.D."/>
        </authorList>
    </citation>
    <scope>NUCLEOTIDE SEQUENCE [LARGE SCALE GENOMIC DNA]</scope>
</reference>
<keyword evidence="6 10" id="KW-0238">DNA-binding</keyword>
<dbReference type="PRINTS" id="PR00024">
    <property type="entry name" value="HOMEOBOX"/>
</dbReference>
<evidence type="ECO:0000259" key="13">
    <source>
        <dbReference type="PROSITE" id="PS50071"/>
    </source>
</evidence>
<evidence type="ECO:0000256" key="5">
    <source>
        <dbReference type="ARBA" id="ARBA00023015"/>
    </source>
</evidence>
<keyword evidence="7 10" id="KW-0371">Homeobox</keyword>
<dbReference type="GO" id="GO:0005634">
    <property type="term" value="C:nucleus"/>
    <property type="evidence" value="ECO:0007669"/>
    <property type="project" value="UniProtKB-SubCell"/>
</dbReference>
<dbReference type="GO" id="GO:0000978">
    <property type="term" value="F:RNA polymerase II cis-regulatory region sequence-specific DNA binding"/>
    <property type="evidence" value="ECO:0007669"/>
    <property type="project" value="TreeGrafter"/>
</dbReference>
<feature type="compositionally biased region" description="Basic residues" evidence="12">
    <location>
        <begin position="190"/>
        <end position="204"/>
    </location>
</feature>
<protein>
    <recommendedName>
        <fullName evidence="13">Homeobox domain-containing protein</fullName>
    </recommendedName>
</protein>
<dbReference type="InterPro" id="IPR001827">
    <property type="entry name" value="Homeobox_Antennapedia_CS"/>
</dbReference>
<evidence type="ECO:0000313" key="15">
    <source>
        <dbReference type="Proteomes" id="UP001501920"/>
    </source>
</evidence>
<evidence type="ECO:0000256" key="9">
    <source>
        <dbReference type="ARBA" id="ARBA00023242"/>
    </source>
</evidence>
<organism evidence="14 15">
    <name type="scientific">Pygocentrus nattereri</name>
    <name type="common">Red-bellied piranha</name>
    <dbReference type="NCBI Taxonomy" id="42514"/>
    <lineage>
        <taxon>Eukaryota</taxon>
        <taxon>Metazoa</taxon>
        <taxon>Chordata</taxon>
        <taxon>Craniata</taxon>
        <taxon>Vertebrata</taxon>
        <taxon>Euteleostomi</taxon>
        <taxon>Actinopterygii</taxon>
        <taxon>Neopterygii</taxon>
        <taxon>Teleostei</taxon>
        <taxon>Ostariophysi</taxon>
        <taxon>Characiformes</taxon>
        <taxon>Characoidei</taxon>
        <taxon>Pygocentrus</taxon>
    </lineage>
</organism>
<dbReference type="GO" id="GO:0009952">
    <property type="term" value="P:anterior/posterior pattern specification"/>
    <property type="evidence" value="ECO:0007669"/>
    <property type="project" value="TreeGrafter"/>
</dbReference>
<comment type="similarity">
    <text evidence="3">Belongs to the Antp homeobox family.</text>
</comment>
<feature type="region of interest" description="Disordered" evidence="12">
    <location>
        <begin position="189"/>
        <end position="244"/>
    </location>
</feature>
<evidence type="ECO:0000256" key="3">
    <source>
        <dbReference type="ARBA" id="ARBA00009107"/>
    </source>
</evidence>
<evidence type="ECO:0000256" key="1">
    <source>
        <dbReference type="ARBA" id="ARBA00003263"/>
    </source>
</evidence>
<dbReference type="OrthoDB" id="6159439at2759"/>
<evidence type="ECO:0000256" key="11">
    <source>
        <dbReference type="RuleBase" id="RU000682"/>
    </source>
</evidence>
<evidence type="ECO:0000256" key="8">
    <source>
        <dbReference type="ARBA" id="ARBA00023163"/>
    </source>
</evidence>
<name>A0A3B4ECP1_PYGNA</name>
<comment type="function">
    <text evidence="1">Sequence-specific transcription factor which is part of a developmental regulatory system that provides cells with specific positional identities on the anterior-posterior axis.</text>
</comment>
<dbReference type="InterPro" id="IPR020479">
    <property type="entry name" value="HD_metazoa"/>
</dbReference>
<dbReference type="Gene3D" id="1.10.10.60">
    <property type="entry name" value="Homeodomain-like"/>
    <property type="match status" value="1"/>
</dbReference>
<dbReference type="CDD" id="cd00086">
    <property type="entry name" value="homeodomain"/>
    <property type="match status" value="1"/>
</dbReference>
<keyword evidence="5" id="KW-0805">Transcription regulation</keyword>
<comment type="subcellular location">
    <subcellularLocation>
        <location evidence="2 10 11">Nucleus</location>
    </subcellularLocation>
</comment>
<feature type="DNA-binding region" description="Homeobox" evidence="10">
    <location>
        <begin position="139"/>
        <end position="198"/>
    </location>
</feature>
<keyword evidence="15" id="KW-1185">Reference proteome</keyword>
<evidence type="ECO:0000256" key="12">
    <source>
        <dbReference type="SAM" id="MobiDB-lite"/>
    </source>
</evidence>
<dbReference type="Ensembl" id="ENSPNAT00000024667.2">
    <property type="protein sequence ID" value="ENSPNAP00000033605.2"/>
    <property type="gene ID" value="ENSPNAG00000022335.2"/>
</dbReference>
<keyword evidence="4" id="KW-0217">Developmental protein</keyword>
<dbReference type="PANTHER" id="PTHR45664:SF11">
    <property type="entry name" value="HOMEOBOX PROTEIN HOX-B3"/>
    <property type="match status" value="1"/>
</dbReference>
<sequence length="334" mass="37681">MKPFQTMQSKLYNIGSGASFQSDGTLGHSDAPREDHRQKNVCPLLYLGNDTPNHLKKSSEDTTLLSLPGESHHSFIASPLHLPASPALHSSSLHSGHISTASKLSFTFDGKQIFPWMTESKRNPKQKSHSFCDASVNGSKRTRTAYTSAQLVELEKEFHFSRYLCRPRRLEMASLLNLSERQIKIWFQNRRMKHKKDNKLKRKPPSPNASPPRSLRTNVNNPPSETLNSQPVSAPQSRVSTSSQVFRNRVDSWCHTQRNRSTNDSNSPFVNDGDGVVFNDHGCFSYVEGNQGAFMTSCAPPIHRFTHFSHVLSHSRVEQHESCLNRKSWSSAQL</sequence>
<dbReference type="FunFam" id="1.10.10.60:FF:000176">
    <property type="entry name" value="pancreas/duodenum homeobox protein 1"/>
    <property type="match status" value="1"/>
</dbReference>
<feature type="domain" description="Homeobox" evidence="13">
    <location>
        <begin position="137"/>
        <end position="197"/>
    </location>
</feature>
<dbReference type="Proteomes" id="UP001501920">
    <property type="component" value="Chromosome 13"/>
</dbReference>
<dbReference type="GeneTree" id="ENSGT00940000159774"/>
<evidence type="ECO:0000256" key="2">
    <source>
        <dbReference type="ARBA" id="ARBA00004123"/>
    </source>
</evidence>
<feature type="compositionally biased region" description="Polar residues" evidence="12">
    <location>
        <begin position="215"/>
        <end position="244"/>
    </location>
</feature>
<reference evidence="14" key="2">
    <citation type="submission" date="2025-08" db="UniProtKB">
        <authorList>
            <consortium name="Ensembl"/>
        </authorList>
    </citation>
    <scope>IDENTIFICATION</scope>
</reference>
<dbReference type="SUPFAM" id="SSF46689">
    <property type="entry name" value="Homeodomain-like"/>
    <property type="match status" value="1"/>
</dbReference>